<dbReference type="Pfam" id="PF00644">
    <property type="entry name" value="PARP"/>
    <property type="match status" value="1"/>
</dbReference>
<dbReference type="SUPFAM" id="SSF56399">
    <property type="entry name" value="ADP-ribosylation"/>
    <property type="match status" value="1"/>
</dbReference>
<feature type="region of interest" description="Disordered" evidence="8">
    <location>
        <begin position="174"/>
        <end position="212"/>
    </location>
</feature>
<evidence type="ECO:0000256" key="8">
    <source>
        <dbReference type="SAM" id="MobiDB-lite"/>
    </source>
</evidence>
<evidence type="ECO:0000256" key="2">
    <source>
        <dbReference type="ARBA" id="ARBA00022676"/>
    </source>
</evidence>
<feature type="domain" description="PARP catalytic" evidence="9">
    <location>
        <begin position="1588"/>
        <end position="1784"/>
    </location>
</feature>
<evidence type="ECO:0000259" key="10">
    <source>
        <dbReference type="PROSITE" id="PS51154"/>
    </source>
</evidence>
<proteinExistence type="inferred from homology"/>
<dbReference type="Gene3D" id="3.40.220.10">
    <property type="entry name" value="Leucine Aminopeptidase, subunit E, domain 1"/>
    <property type="match status" value="1"/>
</dbReference>
<evidence type="ECO:0000313" key="12">
    <source>
        <dbReference type="Proteomes" id="UP001642483"/>
    </source>
</evidence>
<dbReference type="InterPro" id="IPR043472">
    <property type="entry name" value="Macro_dom-like"/>
</dbReference>
<evidence type="ECO:0000313" key="11">
    <source>
        <dbReference type="EMBL" id="CAK8690930.1"/>
    </source>
</evidence>
<dbReference type="PROSITE" id="PS51059">
    <property type="entry name" value="PARP_CATALYTIC"/>
    <property type="match status" value="1"/>
</dbReference>
<dbReference type="PANTHER" id="PTHR14453">
    <property type="entry name" value="PARP/ZINC FINGER CCCH TYPE DOMAIN CONTAINING PROTEIN"/>
    <property type="match status" value="1"/>
</dbReference>
<evidence type="ECO:0000259" key="9">
    <source>
        <dbReference type="PROSITE" id="PS51059"/>
    </source>
</evidence>
<dbReference type="Gene3D" id="3.90.228.10">
    <property type="match status" value="1"/>
</dbReference>
<dbReference type="SMART" id="SM00506">
    <property type="entry name" value="A1pp"/>
    <property type="match status" value="1"/>
</dbReference>
<evidence type="ECO:0000256" key="1">
    <source>
        <dbReference type="ARBA" id="ARBA00004123"/>
    </source>
</evidence>
<feature type="region of interest" description="Disordered" evidence="8">
    <location>
        <begin position="702"/>
        <end position="759"/>
    </location>
</feature>
<feature type="compositionally biased region" description="Low complexity" evidence="8">
    <location>
        <begin position="174"/>
        <end position="192"/>
    </location>
</feature>
<comment type="caution">
    <text evidence="11">The sequence shown here is derived from an EMBL/GenBank/DDBJ whole genome shotgun (WGS) entry which is preliminary data.</text>
</comment>
<name>A0ABP0GL84_CLALP</name>
<dbReference type="CDD" id="cd01439">
    <property type="entry name" value="TCCD_inducible_PARP_like"/>
    <property type="match status" value="1"/>
</dbReference>
<organism evidence="11 12">
    <name type="scientific">Clavelina lepadiformis</name>
    <name type="common">Light-bulb sea squirt</name>
    <name type="synonym">Ascidia lepadiformis</name>
    <dbReference type="NCBI Taxonomy" id="159417"/>
    <lineage>
        <taxon>Eukaryota</taxon>
        <taxon>Metazoa</taxon>
        <taxon>Chordata</taxon>
        <taxon>Tunicata</taxon>
        <taxon>Ascidiacea</taxon>
        <taxon>Aplousobranchia</taxon>
        <taxon>Clavelinidae</taxon>
        <taxon>Clavelina</taxon>
    </lineage>
</organism>
<keyword evidence="2 7" id="KW-0328">Glycosyltransferase</keyword>
<gene>
    <name evidence="11" type="ORF">CVLEPA_LOCUS23475</name>
</gene>
<evidence type="ECO:0000256" key="3">
    <source>
        <dbReference type="ARBA" id="ARBA00022679"/>
    </source>
</evidence>
<comment type="subcellular location">
    <subcellularLocation>
        <location evidence="1">Nucleus</location>
    </subcellularLocation>
</comment>
<accession>A0ABP0GL84</accession>
<evidence type="ECO:0000256" key="6">
    <source>
        <dbReference type="ARBA" id="ARBA00024347"/>
    </source>
</evidence>
<keyword evidence="5" id="KW-0539">Nucleus</keyword>
<evidence type="ECO:0000256" key="5">
    <source>
        <dbReference type="ARBA" id="ARBA00023242"/>
    </source>
</evidence>
<keyword evidence="12" id="KW-1185">Reference proteome</keyword>
<dbReference type="Proteomes" id="UP001642483">
    <property type="component" value="Unassembled WGS sequence"/>
</dbReference>
<sequence>MGGSSSLPSFIYDIHDCHVAEFVKNEQIYKDQLSSIVNNIASMIEIKADHQQGKGTMIVEPKSGITEIQMKGCKKKLDEFFQTFMSFEEIVNEVLLPKNALLNLMSQYNFQCCLSSYTGGKVRFTGVGDDVRKMISKIREFQEPEDPASQDNELFITKELLQKASINHLSQVQANSGSSSSNIQSTTSENQSARQPVQKETSVRMKQSPPPPVKQLVPVSIEHCYIVLAPDFPVARFIKYSSLHTNKLQSCFTNLAKVDVCETKESKKMEYHFRPHMYLNMDKDTFEVSCKSKLDDFLKDYASRRHRFEERNLLKKALEKEPSLLKTQDFLSKRLVFARWHVDAAVLILAGAKDAVETKENEIMDTLKEACPRLLAKSYEFDTFASNPIAMFIKSSYVHTTEFQKFLQCKVSFTSEKKCLHLKSYNRFLQNEIPAFEKNCKSLVYEFLRNFMVWKQTYPETAIEMVMRDQPDVLDKHKNDYTHLEVDKNEVTVVGLKLYVLQLKDHIVAVFENYMRKREHSFQILADDPIIGNFIAKTRKHREKLYEVLDKTRIVFARPQPKKVVVCFQAEFQLFQQNPMSLQEECVSRWTAFLENFSSWGIFLSFEMIRNITSVEPDLFNRQKSDDLWVDVYNGKEIVVVGCRDAVENQRRKIMQAKDRYKEGKSRRSSICSVGSHASVEEFVHSQSKPVPFGIDCVASGSKHVTHDSSQRSRTRRRQRSTQRGGARNIQGSRTYTRTSSASGENLSPTPSKQNTMIYKPKKDYESRFKLVLKSDALFSHLKSQCSEICTFSGNTIPIQIVLQSELGEQRGACVKNVIISIESFLDSLDTAVIDLDSELVSFLKEHQEKWLDLNWDQSDCAEIIWKKDGFEVIGRSIVVQKFKNLLKDHLEETEKKVRYTKHQRRILIHCGVLKELNDIFSCKVELTCSLDEVYVCFRGRTCFINCAVEECESLLEKVVYKALQLSPEKQSFLHYFLFGENSAAKVDIFNNHLLVNAAKGVVQIEPNKIVLITKDVNFFDATCKIIDEMIKLVPITFPKDTDLESDSWEDVVNDISESKKVLLTVQGNVVSLLGLAEEDLKEMQQKLLDFFKNARIVSENVIFKNAQVAGFIIKYYIGNKDNIPSTVTVEETGNGLKIHGPKEDVDKTVQKLQAIPVKRSVLKFRSPGLKRYFSSASWTELQNFIEYDRCIVTKKTDHKQSPEIMNYHQRLQVQSMQVLQKKETIYGNITVNVKQGDITTSDSEVIINGAFYDFDLSRGAISSAILKRAGNKLQEQCRNYPVLQAPSIRVTAGYNLLCKYVIHLLTPSSLDNFAQLIKSALDNAELLGVASVALPTLGAGGLGLDVNGVASCMAEAFELFAADRPKRVKTITVVVFDGCVLPVFQKSIILSKETFNYGRRKALQAKSKVLSLAVDEVMIEVYSDRDVSLQQAKSKIQSHMEKCISSKTIENKILSEMDDHDHIDMHEAAFKNSVSLEFAESGTKAILVGMFENVSKLYECIKDLVAETREATIASKMYNWKWSSKQFTALPLRVSYALEREFDKAKAGKGSVQLYGNGFEFNFSSMSCKFNNVEGKLKRVDASKEGIPSNWDDMMGKQWRKVLLTRGSDEYKHVLKKFNESSPTYRSIRTIERIQHPALYKQYVIKKNDVEKHMSSCKPVERELFHGTSAGDAEKICADGFDRGFAGKNATVYGKGSYFAVNSSYSVNYAERNALTSQYMFLAKVLTGDFCKGSPDLKAAPEKLHSGDSKRLFHSVVDNVGQPNMFVVFKDSSVYPSHLICFD</sequence>
<dbReference type="InterPro" id="IPR002589">
    <property type="entry name" value="Macro_dom"/>
</dbReference>
<evidence type="ECO:0000256" key="4">
    <source>
        <dbReference type="ARBA" id="ARBA00023027"/>
    </source>
</evidence>
<dbReference type="EC" id="2.4.2.-" evidence="7"/>
<dbReference type="InterPro" id="IPR012317">
    <property type="entry name" value="Poly(ADP-ribose)pol_cat_dom"/>
</dbReference>
<evidence type="ECO:0000256" key="7">
    <source>
        <dbReference type="RuleBase" id="RU362114"/>
    </source>
</evidence>
<reference evidence="11 12" key="1">
    <citation type="submission" date="2024-02" db="EMBL/GenBank/DDBJ databases">
        <authorList>
            <person name="Daric V."/>
            <person name="Darras S."/>
        </authorList>
    </citation>
    <scope>NUCLEOTIDE SEQUENCE [LARGE SCALE GENOMIC DNA]</scope>
</reference>
<dbReference type="InterPro" id="IPR052056">
    <property type="entry name" value="Mono-ARTD/PARP"/>
</dbReference>
<dbReference type="PROSITE" id="PS51154">
    <property type="entry name" value="MACRO"/>
    <property type="match status" value="1"/>
</dbReference>
<comment type="similarity">
    <text evidence="6">Belongs to the ARTD/PARP family.</text>
</comment>
<dbReference type="SUPFAM" id="SSF52949">
    <property type="entry name" value="Macro domain-like"/>
    <property type="match status" value="1"/>
</dbReference>
<feature type="domain" description="Macro" evidence="10">
    <location>
        <begin position="1219"/>
        <end position="1393"/>
    </location>
</feature>
<dbReference type="EMBL" id="CAWYQH010000119">
    <property type="protein sequence ID" value="CAK8690930.1"/>
    <property type="molecule type" value="Genomic_DNA"/>
</dbReference>
<feature type="compositionally biased region" description="Polar residues" evidence="8">
    <location>
        <begin position="730"/>
        <end position="757"/>
    </location>
</feature>
<keyword evidence="3 7" id="KW-0808">Transferase</keyword>
<protein>
    <recommendedName>
        <fullName evidence="7">Poly [ADP-ribose] polymerase</fullName>
        <shortName evidence="7">PARP</shortName>
        <ecNumber evidence="7">2.4.2.-</ecNumber>
    </recommendedName>
</protein>
<dbReference type="PANTHER" id="PTHR14453:SF67">
    <property type="entry name" value="POLY [ADP-RIBOSE] POLYMERASE"/>
    <property type="match status" value="1"/>
</dbReference>
<dbReference type="Pfam" id="PF01661">
    <property type="entry name" value="Macro"/>
    <property type="match status" value="1"/>
</dbReference>
<keyword evidence="4 7" id="KW-0520">NAD</keyword>